<evidence type="ECO:0000313" key="4">
    <source>
        <dbReference type="Proteomes" id="UP000322783"/>
    </source>
</evidence>
<dbReference type="AlphaFoldDB" id="A0A5D6WLD4"/>
<gene>
    <name evidence="3" type="ORF">FZ041_07760</name>
</gene>
<keyword evidence="1" id="KW-0175">Coiled coil</keyword>
<keyword evidence="2" id="KW-0472">Membrane</keyword>
<feature type="transmembrane region" description="Helical" evidence="2">
    <location>
        <begin position="6"/>
        <end position="27"/>
    </location>
</feature>
<dbReference type="RefSeq" id="WP_149189156.1">
    <property type="nucleotide sequence ID" value="NZ_VTOZ01000013.1"/>
</dbReference>
<proteinExistence type="predicted"/>
<comment type="caution">
    <text evidence="3">The sequence shown here is derived from an EMBL/GenBank/DDBJ whole genome shotgun (WGS) entry which is preliminary data.</text>
</comment>
<keyword evidence="2" id="KW-0812">Transmembrane</keyword>
<reference evidence="3 4" key="1">
    <citation type="submission" date="2019-08" db="EMBL/GenBank/DDBJ databases">
        <title>Selenomonas sp. mPRGC5 and Selenomonas sp. mPRGC8 isolated from ruminal fluid of dairy goat (Capra hircus).</title>
        <authorList>
            <person name="Poothong S."/>
            <person name="Nuengjamnong C."/>
            <person name="Tanasupawat S."/>
        </authorList>
    </citation>
    <scope>NUCLEOTIDE SEQUENCE [LARGE SCALE GENOMIC DNA]</scope>
    <source>
        <strain evidence="4">mPRGC8</strain>
    </source>
</reference>
<accession>A0A5D6WLD4</accession>
<dbReference type="Proteomes" id="UP000322783">
    <property type="component" value="Unassembled WGS sequence"/>
</dbReference>
<organism evidence="3 4">
    <name type="scientific">Selenomonas caprae</name>
    <dbReference type="NCBI Taxonomy" id="2606905"/>
    <lineage>
        <taxon>Bacteria</taxon>
        <taxon>Bacillati</taxon>
        <taxon>Bacillota</taxon>
        <taxon>Negativicutes</taxon>
        <taxon>Selenomonadales</taxon>
        <taxon>Selenomonadaceae</taxon>
        <taxon>Selenomonas</taxon>
    </lineage>
</organism>
<name>A0A5D6WLD4_9FIRM</name>
<sequence>MLQSVMVLTLGLLIIVGFILVMGARWLSHRQQQQIDSEALRQSTDQLKAELERSADAVISRMGSHIKHLERLLQEADERNRKLEAQLDEARRAGLDLEQQLRQLSSDTLTARRVADELAARWQAVPPVMPSAVMPAAPAPAASAPMAASPVVAREPERVDAQDFAQVLQQSMERDELAQAVHVETPPVSVQQAAGLAEAMSSRSAKAMDERLPVEEGGQSAEVIAPADEGLDISPNAAKARALLLSGYSVEETARETGIGKGAIELLREMNRRELENK</sequence>
<protein>
    <submittedName>
        <fullName evidence="3">Uncharacterized protein</fullName>
    </submittedName>
</protein>
<evidence type="ECO:0000313" key="3">
    <source>
        <dbReference type="EMBL" id="TYZ28723.1"/>
    </source>
</evidence>
<dbReference type="EMBL" id="VTOZ01000013">
    <property type="protein sequence ID" value="TYZ28723.1"/>
    <property type="molecule type" value="Genomic_DNA"/>
</dbReference>
<feature type="coiled-coil region" evidence="1">
    <location>
        <begin position="66"/>
        <end position="107"/>
    </location>
</feature>
<evidence type="ECO:0000256" key="2">
    <source>
        <dbReference type="SAM" id="Phobius"/>
    </source>
</evidence>
<keyword evidence="4" id="KW-1185">Reference proteome</keyword>
<evidence type="ECO:0000256" key="1">
    <source>
        <dbReference type="SAM" id="Coils"/>
    </source>
</evidence>
<keyword evidence="2" id="KW-1133">Transmembrane helix</keyword>